<evidence type="ECO:0008006" key="4">
    <source>
        <dbReference type="Google" id="ProtNLM"/>
    </source>
</evidence>
<proteinExistence type="predicted"/>
<sequence>MKLDHVPSRLLVPLRAKLCLLVLINAAVSTSFVLTVPDTSINVTFCDFGIFLGAFIYGSWGGGVVGGISGLLIVFFHGNLSFMIPSMIIHSVEGIFVGKIASNSNDEGGTLYIAVVTGVIIMVLGYFVADSLLLTHTVAYRNITDNVTGGIINAIGLLLISPLIQAYRQTNY</sequence>
<dbReference type="Pfam" id="PF07155">
    <property type="entry name" value="ECF-ribofla_trS"/>
    <property type="match status" value="1"/>
</dbReference>
<feature type="transmembrane region" description="Helical" evidence="1">
    <location>
        <begin position="109"/>
        <end position="129"/>
    </location>
</feature>
<comment type="caution">
    <text evidence="2">The sequence shown here is derived from an EMBL/GenBank/DDBJ whole genome shotgun (WGS) entry which is preliminary data.</text>
</comment>
<dbReference type="EMBL" id="PUFP01000024">
    <property type="protein sequence ID" value="TDG79737.1"/>
    <property type="molecule type" value="Genomic_DNA"/>
</dbReference>
<keyword evidence="1" id="KW-0472">Membrane</keyword>
<dbReference type="GO" id="GO:0016020">
    <property type="term" value="C:membrane"/>
    <property type="evidence" value="ECO:0007669"/>
    <property type="project" value="InterPro"/>
</dbReference>
<dbReference type="AlphaFoldDB" id="A0A4R5NS21"/>
<evidence type="ECO:0000256" key="1">
    <source>
        <dbReference type="SAM" id="Phobius"/>
    </source>
</evidence>
<organism evidence="2 3">
    <name type="scientific">Lentilactobacillus buchneri DSM 20057</name>
    <dbReference type="NCBI Taxonomy" id="1423728"/>
    <lineage>
        <taxon>Bacteria</taxon>
        <taxon>Bacillati</taxon>
        <taxon>Bacillota</taxon>
        <taxon>Bacilli</taxon>
        <taxon>Lactobacillales</taxon>
        <taxon>Lactobacillaceae</taxon>
        <taxon>Lentilactobacillus</taxon>
    </lineage>
</organism>
<reference evidence="2 3" key="1">
    <citation type="journal article" date="2019" name="Appl. Microbiol. Biotechnol.">
        <title>Uncovering carbohydrate metabolism through a genotype-phenotype association study of 56 lactic acid bacteria genomes.</title>
        <authorList>
            <person name="Buron-Moles G."/>
            <person name="Chailyan A."/>
            <person name="Dolejs I."/>
            <person name="Forster J."/>
            <person name="Miks M.H."/>
        </authorList>
    </citation>
    <scope>NUCLEOTIDE SEQUENCE [LARGE SCALE GENOMIC DNA]</scope>
    <source>
        <strain evidence="2 3">ATCC 4005</strain>
    </source>
</reference>
<dbReference type="Gene3D" id="1.10.1760.20">
    <property type="match status" value="1"/>
</dbReference>
<accession>A0A4R5NS21</accession>
<feature type="transmembrane region" description="Helical" evidence="1">
    <location>
        <begin position="149"/>
        <end position="167"/>
    </location>
</feature>
<keyword evidence="1" id="KW-1133">Transmembrane helix</keyword>
<feature type="transmembrane region" description="Helical" evidence="1">
    <location>
        <begin position="12"/>
        <end position="36"/>
    </location>
</feature>
<dbReference type="GeneID" id="72460986"/>
<evidence type="ECO:0000313" key="2">
    <source>
        <dbReference type="EMBL" id="TDG79737.1"/>
    </source>
</evidence>
<dbReference type="RefSeq" id="WP_013726958.1">
    <property type="nucleotide sequence ID" value="NZ_AZDM01000014.1"/>
</dbReference>
<evidence type="ECO:0000313" key="3">
    <source>
        <dbReference type="Proteomes" id="UP000295181"/>
    </source>
</evidence>
<feature type="transmembrane region" description="Helical" evidence="1">
    <location>
        <begin position="48"/>
        <end position="76"/>
    </location>
</feature>
<protein>
    <recommendedName>
        <fullName evidence="4">ECF transporter S component</fullName>
    </recommendedName>
</protein>
<dbReference type="InterPro" id="IPR009825">
    <property type="entry name" value="ECF_substrate-spec-like"/>
</dbReference>
<feature type="transmembrane region" description="Helical" evidence="1">
    <location>
        <begin position="82"/>
        <end position="102"/>
    </location>
</feature>
<gene>
    <name evidence="2" type="ORF">C5L32_001076</name>
</gene>
<dbReference type="Proteomes" id="UP000295181">
    <property type="component" value="Unassembled WGS sequence"/>
</dbReference>
<name>A0A4R5NS21_LENBU</name>
<keyword evidence="1" id="KW-0812">Transmembrane</keyword>